<keyword evidence="4" id="KW-1185">Reference proteome</keyword>
<protein>
    <submittedName>
        <fullName evidence="3">Uncharacterized protein</fullName>
    </submittedName>
</protein>
<comment type="caution">
    <text evidence="3">The sequence shown here is derived from an EMBL/GenBank/DDBJ whole genome shotgun (WGS) entry which is preliminary data.</text>
</comment>
<evidence type="ECO:0000313" key="3">
    <source>
        <dbReference type="EMBL" id="KAA0146734.1"/>
    </source>
</evidence>
<feature type="region of interest" description="Disordered" evidence="1">
    <location>
        <begin position="54"/>
        <end position="114"/>
    </location>
</feature>
<feature type="region of interest" description="Disordered" evidence="1">
    <location>
        <begin position="748"/>
        <end position="767"/>
    </location>
</feature>
<feature type="region of interest" description="Disordered" evidence="1">
    <location>
        <begin position="823"/>
        <end position="847"/>
    </location>
</feature>
<accession>A0A5A8C1U2</accession>
<organism evidence="3 4">
    <name type="scientific">Cafeteria roenbergensis</name>
    <name type="common">Marine flagellate</name>
    <dbReference type="NCBI Taxonomy" id="33653"/>
    <lineage>
        <taxon>Eukaryota</taxon>
        <taxon>Sar</taxon>
        <taxon>Stramenopiles</taxon>
        <taxon>Bigyra</taxon>
        <taxon>Opalozoa</taxon>
        <taxon>Bicosoecida</taxon>
        <taxon>Cafeteriaceae</taxon>
        <taxon>Cafeteria</taxon>
    </lineage>
</organism>
<name>A0A5A8C1U2_CAFRO</name>
<dbReference type="Proteomes" id="UP000323011">
    <property type="component" value="Unassembled WGS sequence"/>
</dbReference>
<feature type="signal peptide" evidence="2">
    <location>
        <begin position="1"/>
        <end position="24"/>
    </location>
</feature>
<evidence type="ECO:0000256" key="2">
    <source>
        <dbReference type="SAM" id="SignalP"/>
    </source>
</evidence>
<evidence type="ECO:0000256" key="1">
    <source>
        <dbReference type="SAM" id="MobiDB-lite"/>
    </source>
</evidence>
<dbReference type="AlphaFoldDB" id="A0A5A8C1U2"/>
<feature type="chain" id="PRO_5023056099" evidence="2">
    <location>
        <begin position="25"/>
        <end position="985"/>
    </location>
</feature>
<keyword evidence="2" id="KW-0732">Signal</keyword>
<feature type="region of interest" description="Disordered" evidence="1">
    <location>
        <begin position="957"/>
        <end position="985"/>
    </location>
</feature>
<evidence type="ECO:0000313" key="4">
    <source>
        <dbReference type="Proteomes" id="UP000323011"/>
    </source>
</evidence>
<feature type="compositionally biased region" description="Acidic residues" evidence="1">
    <location>
        <begin position="754"/>
        <end position="764"/>
    </location>
</feature>
<gene>
    <name evidence="3" type="ORF">FNF29_07855</name>
</gene>
<dbReference type="EMBL" id="VLTN01000079">
    <property type="protein sequence ID" value="KAA0146734.1"/>
    <property type="molecule type" value="Genomic_DNA"/>
</dbReference>
<sequence>MRSWRSGIVLAALLCALSAPLACAAVHEGAAAQQRLQASADAVLDAGADGAAAAGLQRGSRAQRRASLARKSAPGSLAGASRFRGAAGDGAPTANGGGDEPHPHGHHTHRPAGFGSVLSANASLALRHARSNPLFLNFSAIRAELVAMNSDFASLERQSLDALTVAEAKAVAAEEDAMLRKTDKVAGVHAANRATAAVNALRRETEALHEQDGVLRYLRGLSAEVARANASATRATARASAKDATRTALRRDAETAAGAYLGFNMAAAAQSLDAVASFLSQATGAQRAAEAWRADAELRALNAVATHLARLKAAADGVSSSRSSLKGVYSVAGAAARLVDLFQAEAKQARRDAVAAAHVDPALGEAIRASKAAAADGSEPGGDVVEQQAEQFAIVALAASPAAPGAPPGAQQSPFNASALARPPQLTAGAVRVLHGMGVRTPRIESPTDEGVARSPDDIVTVSSHDEEAASLFNMLEAAVSRVESMASRLAAAREGLEAALAAAAAAGGPGSGVGSAAGLTRQLGHSGIESLLAALRAALAEAGAQRLGAVLDGAGSARAWWLDGSAVAAEVGRLNAQADRLAAGRRVLEAELERRASRDPAAVSPGAGGAAGGANFGGSAGGSAVSSLETSVSVTVLRALLEADGSEAAAAAAADEGALRSLLSAGGGTLWHQAAELEQESRRVDEELRACKAEPSQFRPGCEPRLAFEASRLREEAAKRRAAAAAERAVLERLAAELSSALQKCRAKSSTDADADGDGEGEGEGCAAVEQAGVSAQLKAVSSALEARRQVEEDWAERTELQCLWRHRSLSLTELIAESLAKPPAGKESDGGAAGSGSAQRLSGTGEGDRLRRLTQVCAALGRQPLAGAQGADVIGGCLCPDAQASHKLLVAARSEAAKAAAARHAADAAQADAASDAASARAATQTKEEARVKEALFDYLRGRPEWAAIVGKAMSEQEGAAQTPQQAAEGAAAAAKATKAEAA</sequence>
<feature type="compositionally biased region" description="Low complexity" evidence="1">
    <location>
        <begin position="958"/>
        <end position="979"/>
    </location>
</feature>
<reference evidence="3 4" key="1">
    <citation type="submission" date="2019-07" db="EMBL/GenBank/DDBJ databases">
        <title>Genomes of Cafeteria roenbergensis.</title>
        <authorList>
            <person name="Fischer M.G."/>
            <person name="Hackl T."/>
            <person name="Roman M."/>
        </authorList>
    </citation>
    <scope>NUCLEOTIDE SEQUENCE [LARGE SCALE GENOMIC DNA]</scope>
    <source>
        <strain evidence="3 4">BVI</strain>
    </source>
</reference>
<proteinExistence type="predicted"/>